<reference evidence="1" key="2">
    <citation type="journal article" date="2015" name="Data Brief">
        <title>Shoot transcriptome of the giant reed, Arundo donax.</title>
        <authorList>
            <person name="Barrero R.A."/>
            <person name="Guerrero F.D."/>
            <person name="Moolhuijzen P."/>
            <person name="Goolsby J.A."/>
            <person name="Tidwell J."/>
            <person name="Bellgard S.E."/>
            <person name="Bellgard M.I."/>
        </authorList>
    </citation>
    <scope>NUCLEOTIDE SEQUENCE</scope>
    <source>
        <tissue evidence="1">Shoot tissue taken approximately 20 cm above the soil surface</tissue>
    </source>
</reference>
<reference evidence="1" key="1">
    <citation type="submission" date="2014-09" db="EMBL/GenBank/DDBJ databases">
        <authorList>
            <person name="Magalhaes I.L.F."/>
            <person name="Oliveira U."/>
            <person name="Santos F.R."/>
            <person name="Vidigal T.H.D.A."/>
            <person name="Brescovit A.D."/>
            <person name="Santos A.J."/>
        </authorList>
    </citation>
    <scope>NUCLEOTIDE SEQUENCE</scope>
    <source>
        <tissue evidence="1">Shoot tissue taken approximately 20 cm above the soil surface</tissue>
    </source>
</reference>
<dbReference type="AlphaFoldDB" id="A0A0A9ED96"/>
<organism evidence="1">
    <name type="scientific">Arundo donax</name>
    <name type="common">Giant reed</name>
    <name type="synonym">Donax arundinaceus</name>
    <dbReference type="NCBI Taxonomy" id="35708"/>
    <lineage>
        <taxon>Eukaryota</taxon>
        <taxon>Viridiplantae</taxon>
        <taxon>Streptophyta</taxon>
        <taxon>Embryophyta</taxon>
        <taxon>Tracheophyta</taxon>
        <taxon>Spermatophyta</taxon>
        <taxon>Magnoliopsida</taxon>
        <taxon>Liliopsida</taxon>
        <taxon>Poales</taxon>
        <taxon>Poaceae</taxon>
        <taxon>PACMAD clade</taxon>
        <taxon>Arundinoideae</taxon>
        <taxon>Arundineae</taxon>
        <taxon>Arundo</taxon>
    </lineage>
</organism>
<name>A0A0A9ED96_ARUDO</name>
<accession>A0A0A9ED96</accession>
<evidence type="ECO:0000313" key="1">
    <source>
        <dbReference type="EMBL" id="JAD98026.1"/>
    </source>
</evidence>
<proteinExistence type="predicted"/>
<protein>
    <submittedName>
        <fullName evidence="1">Uncharacterized protein</fullName>
    </submittedName>
</protein>
<sequence>MVLHDYLIDGIIKKFSNGCRKMGEKATLSMSWWIDSRI</sequence>
<dbReference type="EMBL" id="GBRH01199869">
    <property type="protein sequence ID" value="JAD98026.1"/>
    <property type="molecule type" value="Transcribed_RNA"/>
</dbReference>